<keyword evidence="5" id="KW-1185">Reference proteome</keyword>
<name>A0ABY6Z446_9BACL</name>
<dbReference type="InterPro" id="IPR050807">
    <property type="entry name" value="TransReg_Diox_bact_type"/>
</dbReference>
<feature type="domain" description="Sin" evidence="3">
    <location>
        <begin position="64"/>
        <end position="102"/>
    </location>
</feature>
<dbReference type="RefSeq" id="WP_268044154.1">
    <property type="nucleotide sequence ID" value="NZ_CP104064.1"/>
</dbReference>
<organism evidence="4 5">
    <name type="scientific">Alicyclobacillus dauci</name>
    <dbReference type="NCBI Taxonomy" id="1475485"/>
    <lineage>
        <taxon>Bacteria</taxon>
        <taxon>Bacillati</taxon>
        <taxon>Bacillota</taxon>
        <taxon>Bacilli</taxon>
        <taxon>Bacillales</taxon>
        <taxon>Alicyclobacillaceae</taxon>
        <taxon>Alicyclobacillus</taxon>
    </lineage>
</organism>
<dbReference type="Gene3D" id="1.10.260.40">
    <property type="entry name" value="lambda repressor-like DNA-binding domains"/>
    <property type="match status" value="1"/>
</dbReference>
<accession>A0ABY6Z446</accession>
<proteinExistence type="predicted"/>
<dbReference type="CDD" id="cd00093">
    <property type="entry name" value="HTH_XRE"/>
    <property type="match status" value="1"/>
</dbReference>
<sequence>MIGARIQALRQNKGLSLSELADKADVAKSYLSAIERGIQGNPSIQVIEKIASVLDVPVQQLVSGADASEELPLDREWMDLTREVAESGITKEQFREWLEFQRWRLQRDDKNDQGEQS</sequence>
<evidence type="ECO:0000313" key="4">
    <source>
        <dbReference type="EMBL" id="WAH36770.1"/>
    </source>
</evidence>
<dbReference type="SUPFAM" id="SSF47406">
    <property type="entry name" value="SinR repressor dimerisation domain-like"/>
    <property type="match status" value="1"/>
</dbReference>
<dbReference type="SMART" id="SM00530">
    <property type="entry name" value="HTH_XRE"/>
    <property type="match status" value="1"/>
</dbReference>
<evidence type="ECO:0000256" key="1">
    <source>
        <dbReference type="ARBA" id="ARBA00023125"/>
    </source>
</evidence>
<gene>
    <name evidence="4" type="ORF">NZD86_21775</name>
</gene>
<evidence type="ECO:0000313" key="5">
    <source>
        <dbReference type="Proteomes" id="UP001164803"/>
    </source>
</evidence>
<evidence type="ECO:0000259" key="3">
    <source>
        <dbReference type="PROSITE" id="PS51500"/>
    </source>
</evidence>
<dbReference type="PROSITE" id="PS50943">
    <property type="entry name" value="HTH_CROC1"/>
    <property type="match status" value="1"/>
</dbReference>
<dbReference type="PANTHER" id="PTHR46797:SF13">
    <property type="entry name" value="HTH-TYPE TRANSCRIPTIONAL REGULATOR SINR"/>
    <property type="match status" value="1"/>
</dbReference>
<dbReference type="InterPro" id="IPR036281">
    <property type="entry name" value="SinR/SinI_dimer_dom_sf"/>
</dbReference>
<dbReference type="Pfam" id="PF01381">
    <property type="entry name" value="HTH_3"/>
    <property type="match status" value="1"/>
</dbReference>
<feature type="domain" description="HTH cro/C1-type" evidence="2">
    <location>
        <begin position="6"/>
        <end position="61"/>
    </location>
</feature>
<protein>
    <submittedName>
        <fullName evidence="4">Helix-turn-helix domain-containing protein</fullName>
    </submittedName>
</protein>
<dbReference type="PROSITE" id="PS51500">
    <property type="entry name" value="SIN"/>
    <property type="match status" value="1"/>
</dbReference>
<dbReference type="Proteomes" id="UP001164803">
    <property type="component" value="Chromosome"/>
</dbReference>
<dbReference type="InterPro" id="IPR001387">
    <property type="entry name" value="Cro/C1-type_HTH"/>
</dbReference>
<reference evidence="4" key="1">
    <citation type="submission" date="2022-08" db="EMBL/GenBank/DDBJ databases">
        <title>Alicyclobacillus dauci DSM2870, complete genome.</title>
        <authorList>
            <person name="Wang Q."/>
            <person name="Cai R."/>
            <person name="Wang Z."/>
        </authorList>
    </citation>
    <scope>NUCLEOTIDE SEQUENCE</scope>
    <source>
        <strain evidence="4">DSM 28700</strain>
    </source>
</reference>
<dbReference type="PANTHER" id="PTHR46797">
    <property type="entry name" value="HTH-TYPE TRANSCRIPTIONAL REGULATOR"/>
    <property type="match status" value="1"/>
</dbReference>
<keyword evidence="1" id="KW-0238">DNA-binding</keyword>
<evidence type="ECO:0000259" key="2">
    <source>
        <dbReference type="PROSITE" id="PS50943"/>
    </source>
</evidence>
<dbReference type="EMBL" id="CP104064">
    <property type="protein sequence ID" value="WAH36770.1"/>
    <property type="molecule type" value="Genomic_DNA"/>
</dbReference>
<dbReference type="InterPro" id="IPR010981">
    <property type="entry name" value="SinR/SinI_dimer_dom"/>
</dbReference>
<dbReference type="InterPro" id="IPR010982">
    <property type="entry name" value="Lambda_DNA-bd_dom_sf"/>
</dbReference>
<dbReference type="SUPFAM" id="SSF47413">
    <property type="entry name" value="lambda repressor-like DNA-binding domains"/>
    <property type="match status" value="1"/>
</dbReference>